<feature type="chain" id="PRO_5034652519" description="Rhamnogalacturonase A/B/Epimerase-like pectate lyase domain-containing protein" evidence="1">
    <location>
        <begin position="18"/>
        <end position="205"/>
    </location>
</feature>
<reference evidence="3" key="1">
    <citation type="submission" date="2020-01" db="EMBL/GenBank/DDBJ databases">
        <title>Identification and distribution of gene clusters putatively required for synthesis of sphingolipid metabolism inhibitors in phylogenetically diverse species of the filamentous fungus Fusarium.</title>
        <authorList>
            <person name="Kim H.-S."/>
            <person name="Busman M."/>
            <person name="Brown D.W."/>
            <person name="Divon H."/>
            <person name="Uhlig S."/>
            <person name="Proctor R.H."/>
        </authorList>
    </citation>
    <scope>NUCLEOTIDE SEQUENCE</scope>
    <source>
        <strain evidence="3">NRRL 53441</strain>
    </source>
</reference>
<dbReference type="AlphaFoldDB" id="A0A8H4P2Y4"/>
<organism evidence="3 4">
    <name type="scientific">Fusarium austroafricanum</name>
    <dbReference type="NCBI Taxonomy" id="2364996"/>
    <lineage>
        <taxon>Eukaryota</taxon>
        <taxon>Fungi</taxon>
        <taxon>Dikarya</taxon>
        <taxon>Ascomycota</taxon>
        <taxon>Pezizomycotina</taxon>
        <taxon>Sordariomycetes</taxon>
        <taxon>Hypocreomycetidae</taxon>
        <taxon>Hypocreales</taxon>
        <taxon>Nectriaceae</taxon>
        <taxon>Fusarium</taxon>
        <taxon>Fusarium concolor species complex</taxon>
    </lineage>
</organism>
<dbReference type="InterPro" id="IPR012334">
    <property type="entry name" value="Pectin_lyas_fold"/>
</dbReference>
<dbReference type="OrthoDB" id="1046782at2759"/>
<proteinExistence type="predicted"/>
<sequence>MKILSLLLFVLGGVVNAKHWLEEIEHRGSAPYYPDSLYPVFRNVKDFGAVGDGVADNTAAINAAISEGVRCVPSVCKGSTKSPATAYIPPGRRTYLISDSLIDLYYTQIIGDPTNLPVIKVSASFSKESFGLIDANPYLSIGTLAWNSTNVFFRQIRNLVFDTTALPPDFPALGIHWPSSQATFITNCVFRLSTVPGNRHTGTIG</sequence>
<evidence type="ECO:0000313" key="3">
    <source>
        <dbReference type="EMBL" id="KAF4454126.1"/>
    </source>
</evidence>
<name>A0A8H4P2Y4_9HYPO</name>
<keyword evidence="1" id="KW-0732">Signal</keyword>
<dbReference type="InterPro" id="IPR011050">
    <property type="entry name" value="Pectin_lyase_fold/virulence"/>
</dbReference>
<dbReference type="InterPro" id="IPR024535">
    <property type="entry name" value="RHGA/B-epi-like_pectate_lyase"/>
</dbReference>
<comment type="caution">
    <text evidence="3">The sequence shown here is derived from an EMBL/GenBank/DDBJ whole genome shotgun (WGS) entry which is preliminary data.</text>
</comment>
<evidence type="ECO:0000259" key="2">
    <source>
        <dbReference type="Pfam" id="PF12708"/>
    </source>
</evidence>
<dbReference type="EMBL" id="JAADJG010000133">
    <property type="protein sequence ID" value="KAF4454126.1"/>
    <property type="molecule type" value="Genomic_DNA"/>
</dbReference>
<keyword evidence="4" id="KW-1185">Reference proteome</keyword>
<protein>
    <recommendedName>
        <fullName evidence="2">Rhamnogalacturonase A/B/Epimerase-like pectate lyase domain-containing protein</fullName>
    </recommendedName>
</protein>
<evidence type="ECO:0000313" key="4">
    <source>
        <dbReference type="Proteomes" id="UP000605986"/>
    </source>
</evidence>
<feature type="signal peptide" evidence="1">
    <location>
        <begin position="1"/>
        <end position="17"/>
    </location>
</feature>
<dbReference type="Pfam" id="PF12708">
    <property type="entry name" value="Pect-lyase_RHGA_epim"/>
    <property type="match status" value="1"/>
</dbReference>
<dbReference type="Proteomes" id="UP000605986">
    <property type="component" value="Unassembled WGS sequence"/>
</dbReference>
<feature type="domain" description="Rhamnogalacturonase A/B/Epimerase-like pectate lyase" evidence="2">
    <location>
        <begin position="41"/>
        <end position="203"/>
    </location>
</feature>
<dbReference type="SUPFAM" id="SSF51126">
    <property type="entry name" value="Pectin lyase-like"/>
    <property type="match status" value="1"/>
</dbReference>
<evidence type="ECO:0000256" key="1">
    <source>
        <dbReference type="SAM" id="SignalP"/>
    </source>
</evidence>
<dbReference type="Gene3D" id="2.160.20.10">
    <property type="entry name" value="Single-stranded right-handed beta-helix, Pectin lyase-like"/>
    <property type="match status" value="1"/>
</dbReference>
<accession>A0A8H4P2Y4</accession>
<gene>
    <name evidence="3" type="ORF">F53441_3312</name>
</gene>